<reference evidence="1" key="1">
    <citation type="submission" date="2020-10" db="EMBL/GenBank/DDBJ databases">
        <authorList>
            <person name="Castelo-Branco R."/>
            <person name="Eusebio N."/>
            <person name="Adriana R."/>
            <person name="Vieira A."/>
            <person name="Brugerolle De Fraissinette N."/>
            <person name="Rezende De Castro R."/>
            <person name="Schneider M.P."/>
            <person name="Vasconcelos V."/>
            <person name="Leao P.N."/>
        </authorList>
    </citation>
    <scope>NUCLEOTIDE SEQUENCE</scope>
    <source>
        <strain evidence="1">LEGE 11467</strain>
    </source>
</reference>
<gene>
    <name evidence="1" type="ORF">IQ235_15365</name>
</gene>
<accession>A0A928Z9Y1</accession>
<keyword evidence="2" id="KW-1185">Reference proteome</keyword>
<proteinExistence type="predicted"/>
<name>A0A928Z9Y1_9CYAN</name>
<dbReference type="RefSeq" id="WP_264322333.1">
    <property type="nucleotide sequence ID" value="NZ_JADEXN010000307.1"/>
</dbReference>
<evidence type="ECO:0000313" key="1">
    <source>
        <dbReference type="EMBL" id="MBE9042158.1"/>
    </source>
</evidence>
<evidence type="ECO:0000313" key="2">
    <source>
        <dbReference type="Proteomes" id="UP000621799"/>
    </source>
</evidence>
<dbReference type="Proteomes" id="UP000621799">
    <property type="component" value="Unassembled WGS sequence"/>
</dbReference>
<comment type="caution">
    <text evidence="1">The sequence shown here is derived from an EMBL/GenBank/DDBJ whole genome shotgun (WGS) entry which is preliminary data.</text>
</comment>
<dbReference type="AlphaFoldDB" id="A0A928Z9Y1"/>
<sequence length="122" mass="13926">MGQLKVTYLDVAAQDPQEIDADGHYLTNNQFEFYKDSVAGEQQVHALDGSDIERVENLAEQAKATDSGRYQIIYYDDRETEDVPADGYHENGDWLEFYCDSVVGEKVVLSLKKSLVRQVERM</sequence>
<protein>
    <submittedName>
        <fullName evidence="1">Uncharacterized protein</fullName>
    </submittedName>
</protein>
<dbReference type="EMBL" id="JADEXN010000307">
    <property type="protein sequence ID" value="MBE9042158.1"/>
    <property type="molecule type" value="Genomic_DNA"/>
</dbReference>
<organism evidence="1 2">
    <name type="scientific">Zarconia navalis LEGE 11467</name>
    <dbReference type="NCBI Taxonomy" id="1828826"/>
    <lineage>
        <taxon>Bacteria</taxon>
        <taxon>Bacillati</taxon>
        <taxon>Cyanobacteriota</taxon>
        <taxon>Cyanophyceae</taxon>
        <taxon>Oscillatoriophycideae</taxon>
        <taxon>Oscillatoriales</taxon>
        <taxon>Oscillatoriales incertae sedis</taxon>
        <taxon>Zarconia</taxon>
        <taxon>Zarconia navalis</taxon>
    </lineage>
</organism>